<dbReference type="InterPro" id="IPR016024">
    <property type="entry name" value="ARM-type_fold"/>
</dbReference>
<evidence type="ECO:0000313" key="1">
    <source>
        <dbReference type="EMBL" id="MFK4270507.1"/>
    </source>
</evidence>
<dbReference type="SUPFAM" id="SSF48371">
    <property type="entry name" value="ARM repeat"/>
    <property type="match status" value="1"/>
</dbReference>
<reference evidence="1 2" key="1">
    <citation type="submission" date="2024-11" db="EMBL/GenBank/DDBJ databases">
        <title>The Natural Products Discovery Center: Release of the First 8490 Sequenced Strains for Exploring Actinobacteria Biosynthetic Diversity.</title>
        <authorList>
            <person name="Kalkreuter E."/>
            <person name="Kautsar S.A."/>
            <person name="Yang D."/>
            <person name="Bader C.D."/>
            <person name="Teijaro C.N."/>
            <person name="Fluegel L."/>
            <person name="Davis C.M."/>
            <person name="Simpson J.R."/>
            <person name="Lauterbach L."/>
            <person name="Steele A.D."/>
            <person name="Gui C."/>
            <person name="Meng S."/>
            <person name="Li G."/>
            <person name="Viehrig K."/>
            <person name="Ye F."/>
            <person name="Su P."/>
            <person name="Kiefer A.F."/>
            <person name="Nichols A."/>
            <person name="Cepeda A.J."/>
            <person name="Yan W."/>
            <person name="Fan B."/>
            <person name="Jiang Y."/>
            <person name="Adhikari A."/>
            <person name="Zheng C.-J."/>
            <person name="Schuster L."/>
            <person name="Cowan T.M."/>
            <person name="Smanski M.J."/>
            <person name="Chevrette M.G."/>
            <person name="De Carvalho L.P.S."/>
            <person name="Shen B."/>
        </authorList>
    </citation>
    <scope>NUCLEOTIDE SEQUENCE [LARGE SCALE GENOMIC DNA]</scope>
    <source>
        <strain evidence="1 2">NPDC020863</strain>
    </source>
</reference>
<name>A0ABW8LX58_9ACTN</name>
<accession>A0ABW8LX58</accession>
<dbReference type="RefSeq" id="WP_404748058.1">
    <property type="nucleotide sequence ID" value="NZ_JBJDQH010000014.1"/>
</dbReference>
<dbReference type="EMBL" id="JBJDQH010000014">
    <property type="protein sequence ID" value="MFK4270507.1"/>
    <property type="molecule type" value="Genomic_DNA"/>
</dbReference>
<organism evidence="1 2">
    <name type="scientific">Streptomyces milbemycinicus</name>
    <dbReference type="NCBI Taxonomy" id="476552"/>
    <lineage>
        <taxon>Bacteria</taxon>
        <taxon>Bacillati</taxon>
        <taxon>Actinomycetota</taxon>
        <taxon>Actinomycetes</taxon>
        <taxon>Kitasatosporales</taxon>
        <taxon>Streptomycetaceae</taxon>
        <taxon>Streptomyces</taxon>
    </lineage>
</organism>
<protein>
    <submittedName>
        <fullName evidence="1">PE-PGRS family protein</fullName>
    </submittedName>
</protein>
<dbReference type="Proteomes" id="UP001620295">
    <property type="component" value="Unassembled WGS sequence"/>
</dbReference>
<dbReference type="InterPro" id="IPR011989">
    <property type="entry name" value="ARM-like"/>
</dbReference>
<gene>
    <name evidence="1" type="ORF">ACI2L5_37110</name>
</gene>
<dbReference type="Gene3D" id="1.25.10.10">
    <property type="entry name" value="Leucine-rich Repeat Variant"/>
    <property type="match status" value="2"/>
</dbReference>
<evidence type="ECO:0000313" key="2">
    <source>
        <dbReference type="Proteomes" id="UP001620295"/>
    </source>
</evidence>
<comment type="caution">
    <text evidence="1">The sequence shown here is derived from an EMBL/GenBank/DDBJ whole genome shotgun (WGS) entry which is preliminary data.</text>
</comment>
<keyword evidence="2" id="KW-1185">Reference proteome</keyword>
<proteinExistence type="predicted"/>
<sequence>MSPRSRGRAVWESLFEGPGPTERLREMWADGLGANPAAPEDLRRALLGRSRSLLWCRLPASIVDAAVAHPEWEVRGLLAERQPNLTAEHWTRLILGEQNARNLWLLTMLAADRHAELTEAAYERVAAHPEARLRAEATRLTGLPVRLLTALALDPEPGIRAAACPRAWPHLDGAARQGLLTDPDGRVRVAALLRHHEDQPLPRSVFEAEGVGDDALETCHLTHDLAEHLPHHGTETQRWRLAGNPRLAPELVAVLAQDSDSSIRRAVAVRPDLTEEQRADIRVDIDPSARSYTLGWVKALHDDPEAMRRLAASSHLLMRRSVARAKRLPPDVVDRLARDEDRVVHLFLAESCDDAPADMLLEVWRWWTGSLTCPDRPRGHPNFPRHGLLRYADDPDPRMRQLALDDPESTPDLVERFTWDADNEVRLRAAKDPRLSADSAVRLLDDPEMFIRWAARRHPGLPVPVLVRLLRDPATAEEAAGHPSLPVDVMWRMIRQP</sequence>